<comment type="caution">
    <text evidence="1">The sequence shown here is derived from an EMBL/GenBank/DDBJ whole genome shotgun (WGS) entry which is preliminary data.</text>
</comment>
<organism evidence="1 2">
    <name type="scientific">Araneus ventricosus</name>
    <name type="common">Orbweaver spider</name>
    <name type="synonym">Epeira ventricosa</name>
    <dbReference type="NCBI Taxonomy" id="182803"/>
    <lineage>
        <taxon>Eukaryota</taxon>
        <taxon>Metazoa</taxon>
        <taxon>Ecdysozoa</taxon>
        <taxon>Arthropoda</taxon>
        <taxon>Chelicerata</taxon>
        <taxon>Arachnida</taxon>
        <taxon>Araneae</taxon>
        <taxon>Araneomorphae</taxon>
        <taxon>Entelegynae</taxon>
        <taxon>Araneoidea</taxon>
        <taxon>Araneidae</taxon>
        <taxon>Araneus</taxon>
    </lineage>
</organism>
<name>A0A4Y2A978_ARAVE</name>
<dbReference type="EMBL" id="BGPR01000010">
    <property type="protein sequence ID" value="GBL76421.1"/>
    <property type="molecule type" value="Genomic_DNA"/>
</dbReference>
<proteinExistence type="predicted"/>
<gene>
    <name evidence="1" type="ORF">AVEN_53193_1</name>
</gene>
<evidence type="ECO:0000313" key="1">
    <source>
        <dbReference type="EMBL" id="GBL76421.1"/>
    </source>
</evidence>
<reference evidence="1 2" key="1">
    <citation type="journal article" date="2019" name="Sci. Rep.">
        <title>Orb-weaving spider Araneus ventricosus genome elucidates the spidroin gene catalogue.</title>
        <authorList>
            <person name="Kono N."/>
            <person name="Nakamura H."/>
            <person name="Ohtoshi R."/>
            <person name="Moran D.A.P."/>
            <person name="Shinohara A."/>
            <person name="Yoshida Y."/>
            <person name="Fujiwara M."/>
            <person name="Mori M."/>
            <person name="Tomita M."/>
            <person name="Arakawa K."/>
        </authorList>
    </citation>
    <scope>NUCLEOTIDE SEQUENCE [LARGE SCALE GENOMIC DNA]</scope>
</reference>
<keyword evidence="2" id="KW-1185">Reference proteome</keyword>
<protein>
    <submittedName>
        <fullName evidence="1">Uncharacterized protein</fullName>
    </submittedName>
</protein>
<evidence type="ECO:0000313" key="2">
    <source>
        <dbReference type="Proteomes" id="UP000499080"/>
    </source>
</evidence>
<dbReference type="AlphaFoldDB" id="A0A4Y2A978"/>
<dbReference type="Proteomes" id="UP000499080">
    <property type="component" value="Unassembled WGS sequence"/>
</dbReference>
<accession>A0A4Y2A978</accession>
<sequence length="97" mass="11556">MTVFFFAVIYRLCLGFFLRWHCHSFLWCSLCICSHTLRLPCQIHRENTDLPHSPAGEYRNRHLHDAVGSGSKSSNNVFRYSRSLWYRYWNILGSNTR</sequence>